<dbReference type="Gene3D" id="3.30.70.100">
    <property type="match status" value="1"/>
</dbReference>
<dbReference type="InterPro" id="IPR038762">
    <property type="entry name" value="ABM_predict"/>
</dbReference>
<dbReference type="SUPFAM" id="SSF54909">
    <property type="entry name" value="Dimeric alpha+beta barrel"/>
    <property type="match status" value="1"/>
</dbReference>
<dbReference type="EMBL" id="NMVQ01000043">
    <property type="protein sequence ID" value="OYO18700.1"/>
    <property type="molecule type" value="Genomic_DNA"/>
</dbReference>
<accession>A0A255GSV7</accession>
<evidence type="ECO:0000256" key="1">
    <source>
        <dbReference type="SAM" id="Phobius"/>
    </source>
</evidence>
<sequence>MSEPAVTRIARRRALPGHEQAYEDLVREMFALMKQHHGFLGAELIPPAEAGEHYQVVVNFASESDLAEWDGSADRAGIFERMREHAEGTGPEHRRLSVLDDWFVGPRTPAGSKPPKWRVAFVTWLGIWPLASIFIFFLAPVLQRLGLPFLAVTAVNTILIVACMTWLVAPVLTNLLKGFLHPKR</sequence>
<keyword evidence="3" id="KW-0560">Oxidoreductase</keyword>
<feature type="transmembrane region" description="Helical" evidence="1">
    <location>
        <begin position="119"/>
        <end position="142"/>
    </location>
</feature>
<keyword evidence="1" id="KW-0812">Transmembrane</keyword>
<keyword evidence="1" id="KW-1133">Transmembrane helix</keyword>
<keyword evidence="1" id="KW-0472">Membrane</keyword>
<comment type="caution">
    <text evidence="3">The sequence shown here is derived from an EMBL/GenBank/DDBJ whole genome shotgun (WGS) entry which is preliminary data.</text>
</comment>
<evidence type="ECO:0000313" key="4">
    <source>
        <dbReference type="Proteomes" id="UP000216311"/>
    </source>
</evidence>
<feature type="transmembrane region" description="Helical" evidence="1">
    <location>
        <begin position="148"/>
        <end position="176"/>
    </location>
</feature>
<gene>
    <name evidence="3" type="ORF">CGZ93_14885</name>
</gene>
<reference evidence="3 4" key="1">
    <citation type="submission" date="2017-07" db="EMBL/GenBank/DDBJ databases">
        <title>Draft whole genome sequences of clinical Proprionibacteriaceae strains.</title>
        <authorList>
            <person name="Bernier A.-M."/>
            <person name="Bernard K."/>
            <person name="Domingo M.-C."/>
        </authorList>
    </citation>
    <scope>NUCLEOTIDE SEQUENCE [LARGE SCALE GENOMIC DNA]</scope>
    <source>
        <strain evidence="3 4">NML 130396</strain>
    </source>
</reference>
<dbReference type="GO" id="GO:0004497">
    <property type="term" value="F:monooxygenase activity"/>
    <property type="evidence" value="ECO:0007669"/>
    <property type="project" value="UniProtKB-KW"/>
</dbReference>
<feature type="domain" description="ABM" evidence="2">
    <location>
        <begin position="6"/>
        <end position="74"/>
    </location>
</feature>
<name>A0A255GSV7_9ACTN</name>
<evidence type="ECO:0000313" key="3">
    <source>
        <dbReference type="EMBL" id="OYO18700.1"/>
    </source>
</evidence>
<dbReference type="InterPro" id="IPR007138">
    <property type="entry name" value="ABM_dom"/>
</dbReference>
<dbReference type="RefSeq" id="WP_094364933.1">
    <property type="nucleotide sequence ID" value="NZ_NMVQ01000043.1"/>
</dbReference>
<dbReference type="InterPro" id="IPR011008">
    <property type="entry name" value="Dimeric_a/b-barrel"/>
</dbReference>
<dbReference type="OrthoDB" id="6986893at2"/>
<dbReference type="PANTHER" id="PTHR40057:SF1">
    <property type="entry name" value="SLR1162 PROTEIN"/>
    <property type="match status" value="1"/>
</dbReference>
<protein>
    <submittedName>
        <fullName evidence="3">Antibiotic biosynthesis monooxygenase</fullName>
    </submittedName>
</protein>
<dbReference type="Pfam" id="PF03992">
    <property type="entry name" value="ABM"/>
    <property type="match status" value="1"/>
</dbReference>
<evidence type="ECO:0000259" key="2">
    <source>
        <dbReference type="Pfam" id="PF03992"/>
    </source>
</evidence>
<keyword evidence="4" id="KW-1185">Reference proteome</keyword>
<organism evidence="3 4">
    <name type="scientific">Enemella dayhoffiae</name>
    <dbReference type="NCBI Taxonomy" id="2016507"/>
    <lineage>
        <taxon>Bacteria</taxon>
        <taxon>Bacillati</taxon>
        <taxon>Actinomycetota</taxon>
        <taxon>Actinomycetes</taxon>
        <taxon>Propionibacteriales</taxon>
        <taxon>Propionibacteriaceae</taxon>
        <taxon>Enemella</taxon>
    </lineage>
</organism>
<dbReference type="Proteomes" id="UP000216311">
    <property type="component" value="Unassembled WGS sequence"/>
</dbReference>
<proteinExistence type="predicted"/>
<keyword evidence="3" id="KW-0503">Monooxygenase</keyword>
<dbReference type="PANTHER" id="PTHR40057">
    <property type="entry name" value="SLR1162 PROTEIN"/>
    <property type="match status" value="1"/>
</dbReference>
<dbReference type="AlphaFoldDB" id="A0A255GSV7"/>